<keyword evidence="1" id="KW-0472">Membrane</keyword>
<feature type="transmembrane region" description="Helical" evidence="1">
    <location>
        <begin position="66"/>
        <end position="88"/>
    </location>
</feature>
<accession>A0A2G4RCE2</accession>
<dbReference type="OrthoDB" id="7218370at2"/>
<reference evidence="2 3" key="1">
    <citation type="submission" date="2017-10" db="EMBL/GenBank/DDBJ databases">
        <title>Genomic analysis of the genus Acetobacter.</title>
        <authorList>
            <person name="Kim K.H."/>
            <person name="Chun B.H."/>
            <person name="Son A.R."/>
            <person name="Jeon C.O."/>
        </authorList>
    </citation>
    <scope>NUCLEOTIDE SEQUENCE [LARGE SCALE GENOMIC DNA]</scope>
    <source>
        <strain evidence="2 3">LHT 2458</strain>
    </source>
</reference>
<sequence length="216" mass="23750">MTKYFGKLRDGEVMDKACAWCDRLYHTPTYAPYCSARCQKKAEKALRAVSAEPVSHTTDETRAIRFGLISLVGIAAAGFAMLLLAGPVPLEPPPGHRPPGVPYALNTAPPPPPGLQTQATATTQADIPQLTPAQDMTAYHEGQNARRVWNRWIAGLSGERKRGALFWMQGALHHRTNPCDGTTGFAMGCFQARRHLSPILNRWDDAPDFWLGWNAS</sequence>
<evidence type="ECO:0000256" key="1">
    <source>
        <dbReference type="SAM" id="Phobius"/>
    </source>
</evidence>
<dbReference type="AlphaFoldDB" id="A0A2G4RCE2"/>
<organism evidence="2 3">
    <name type="scientific">Acetobacter pomorum</name>
    <dbReference type="NCBI Taxonomy" id="65959"/>
    <lineage>
        <taxon>Bacteria</taxon>
        <taxon>Pseudomonadati</taxon>
        <taxon>Pseudomonadota</taxon>
        <taxon>Alphaproteobacteria</taxon>
        <taxon>Acetobacterales</taxon>
        <taxon>Acetobacteraceae</taxon>
        <taxon>Acetobacter</taxon>
    </lineage>
</organism>
<keyword evidence="1" id="KW-1133">Transmembrane helix</keyword>
<evidence type="ECO:0000313" key="2">
    <source>
        <dbReference type="EMBL" id="PHY94222.1"/>
    </source>
</evidence>
<evidence type="ECO:0000313" key="3">
    <source>
        <dbReference type="Proteomes" id="UP000228751"/>
    </source>
</evidence>
<keyword evidence="3" id="KW-1185">Reference proteome</keyword>
<comment type="caution">
    <text evidence="2">The sequence shown here is derived from an EMBL/GenBank/DDBJ whole genome shotgun (WGS) entry which is preliminary data.</text>
</comment>
<dbReference type="Proteomes" id="UP000228751">
    <property type="component" value="Unassembled WGS sequence"/>
</dbReference>
<gene>
    <name evidence="2" type="ORF">CSR02_06055</name>
</gene>
<name>A0A2G4RCE2_9PROT</name>
<keyword evidence="1" id="KW-0812">Transmembrane</keyword>
<proteinExistence type="predicted"/>
<protein>
    <submittedName>
        <fullName evidence="2">Uncharacterized protein</fullName>
    </submittedName>
</protein>
<dbReference type="EMBL" id="PEBQ01000093">
    <property type="protein sequence ID" value="PHY94222.1"/>
    <property type="molecule type" value="Genomic_DNA"/>
</dbReference>